<dbReference type="SUPFAM" id="SSF53474">
    <property type="entry name" value="alpha/beta-Hydrolases"/>
    <property type="match status" value="2"/>
</dbReference>
<gene>
    <name evidence="8" type="ORF">WS72_29380</name>
</gene>
<dbReference type="Pfam" id="PF00109">
    <property type="entry name" value="ketoacyl-synt"/>
    <property type="match status" value="1"/>
</dbReference>
<sequence>MRQIVSTSNGSLVSRARIAAFPFAGGSDASYADIVRELGDAFAFTTLSLPGRGAAQHIPFYDDWPSLVDDLATEVAQLDDGTPLFLFGHSLGALLAYEVARALEQRGGVQPAGLFLSGHPAPSRERAADAWRQQTHALPDARFIEAVRRWGFFPDGTLDDPDIARYVLPPLRADLRLAQTYRHASGDALRAPCVIYGGAADPSTTIDDLHAWRAHVSPRHACPVETFDGNHFYFLGAPSRAALCASIAGHVERLLAQRPASIVAATPDANSRVAACLRAADDWGDAHSVLAAIREHVARTPDALALKDGERTWTYRELASHAAELADALREAGVARQDVVGVFLPHGAEYVLTIVSAWSIGASVCLLEKSWPDALVGEFVASCRVAQIATIPALLARAAKHLPDARCTLVGTRPTRADRAWTPVAPRRDDIAFVSLTSGSTGKPKAVLTTHVGTSYCFHARDALYPYAEGEREGLNVFLAWECLRALMFGRPAVAIGDDAIFDPPRLVALLRQERITRLVVTPSLLESVLDFPGVAAQLRDALAHMSAWFLMGEVVPRRVVDKARAAFPPSVRLVNAYSTWESLDVCYADLLPSHGGANGRRVPIGRPLPGCALAVLDEAGRAVPAGETGELYVASPGLGPGYLDDAARTAEKFLPSVRALAERGHDTPVYRTGDSARLLPDGQIAILGRIDNTVKIRGFKVLLHAIENVLDAVDGVSKSLVVPIDDPQTKQPSTLAAYVVGNDGAPSATTLARLRQQARAKLPEYAVPAHFIGLDAFALRAGTSRKLDKSALPPPAPTAAPPAARDASANVAGDGLEARLADVWRDVLGVASVARDDHFFELGGNSLSAAKAVGLLGERLGLSLAVVDLYQHSRLQDLADYCRRSRDDAARARADDAREPRAARVAPAADAPKVAIVGMAGRFPGADSVDAFWRNLTEGVDSLSRFSREQLLAKGVDAAQLDHPDWVSAAQVVGDADKFDALFFGIGPREAALMDPQHRLFMEIAWSALEQAGYARADNRYRTRTGVFASCGIDGYLVHHLQGGGLLTPLDPGRLMLTEIGNEKDYIATRVAYQLDLGGPAVSIGAACSSALVALVQAVQAIRAGQCEMAIAGASALSFPNFGFCYEDGLVGSADGHVRPFDARASGTLFGDAVGAVVLKRLDLAQADGDPILAVISGVGLSNDGRMKAGYTAPNADAQRRCIVDALDMAGVRSEQISYVECHATATLIGDAIELKGLSDAFAQTRGADAPVAGSCAIGCVKGNIGHANCAAGITGLIKTVLQLQHRQRVPTVHFDTLNPKLVPFVEHDASPFVVQRRGDDWTVADPSAQLPRRAGVSSFGIGGTNAHVIVEEAPAHAAAATAAADVTADGLPRTHHLMTASARTPGALARHLRALAERVATMDADQLACAAYTLHVAREAHPLRVALAVPAQPARAAVALRERADVLAEALDAPDASDASHPFGAPVRAKPGASVAFCFSGQGSQHPGMARELYRSNAEAGRFRHHFDAACAALERALGAPIADAILNADDAGMRRPLVTQCGLFAVEHALASVLGEYGVRPVAVAGHSIGQYAAAVAAEALTLDQAAALVAARASATEALASFAAADGALARGGMLAVTGDEARIEQWIAGRADLWIAVRNAPNTLVLAGTEPALADAGRALAALDCRCRPVPVSHPFHTPLMRPVADAIAARRIEGAAPRIPMTCNVSGGWLGADAASADYWARHLLEPVRWSDNVAALLRWRPDVVLEIGPGTVLCSLLGKHFAAGARADADESAGARGAADGTANAAANATTNRMTDGATDEGASGMIDAPRVLPSLPAARSGANDADHFAGMLGELWCAGVSIDWRAYHAHEAASPGRALARTPLPGYAFERDSFWTRPEASIYVDATPKPKPNEFGTPTSRTTNIANAMGAKRPANAANAASTGACAAESRPCGAAGHDDASGSCIAQPQASAPRWLVRLTPRRRPRMKLYCFPYAGGSSRSFDGWARGAPAWLDIVAIEWPGRNARAEEALPRDDADDRAARDAIAAAIVADAGELPVAFCGLSYGGAAATELLCGPLRAWAASGRVKGLVVVGRAPLLEQPAIAAPADSFLLVPDALRDDPLWQEVFRPVLEADLDADTRTAHRIARRWRDEGRHPLLTVPLQIHGGDADPAFDWRLADDWARISSAPLAGRHAYPGGHDFMMRCEAEIVSRAAAWLRPRRDARAIAPAPTFALHWQPRAGASGSSGSSGSSASSSTTIASDASSVSNQSATSAASNPMHATSLPECAVYAAGREANALEWLTPRLRASGGHAALLCVGSIDDPLGVAQCAGFVALWRALAARECAGTLTLLLPADARSGPLVGAARVASAEHAALRVRLTLADDHPDLAPRVAGDHPDLAPCAAGERWAAELARAAAHFANEPWLLRRDGRMFVPRLMPHAAPALPEGALGAAGGPYLVTGATGGVGRALVDWLIDEQQVPPHRIVALCRDAAAAPRGVRAVAADLGDARSLDAALASIGEIEGIFHLAGALDDGVIANLDDARLRRVLAPKQSLAALLAHAPRWRTRWAVAFSSTSALLGVPGQANYAAANAWLDQLACWPAQPGQPPVLSIQWGSWAEVGMSARSDRALRRAIQDGERPLAPDAAFAALGALLAGALGGATAGRQFVVCDVDWPRSPWRDAPLVAEIARDDAAAAATARDATNEMNAAHAENAANAESATSAANAAGTPTSASSAAHSLGQTAAPPAEVDSGSARSSLPTHEHARCAAAACASPPAARATRSASTRDPVRAFLEDYVSRWDERLDLATLGLDSLDLAQMRNGFFKKFGVQIPLSTLASPTMKIGELARRMRNVAGIADE</sequence>
<evidence type="ECO:0000256" key="4">
    <source>
        <dbReference type="ARBA" id="ARBA00022723"/>
    </source>
</evidence>
<dbReference type="InterPro" id="IPR050091">
    <property type="entry name" value="PKS_NRPS_Biosynth_Enz"/>
</dbReference>
<dbReference type="PANTHER" id="PTHR43775:SF51">
    <property type="entry name" value="INACTIVE PHENOLPHTHIOCEROL SYNTHESIS POLYKETIDE SYNTHASE TYPE I PKS1-RELATED"/>
    <property type="match status" value="1"/>
</dbReference>
<dbReference type="EMBL" id="LNJQ01000004">
    <property type="protein sequence ID" value="KWZ38901.1"/>
    <property type="molecule type" value="Genomic_DNA"/>
</dbReference>
<dbReference type="Pfam" id="PF02801">
    <property type="entry name" value="Ketoacyl-synt_C"/>
    <property type="match status" value="1"/>
</dbReference>
<dbReference type="RefSeq" id="WP_060823029.1">
    <property type="nucleotide sequence ID" value="NZ_LNJQ01000004.1"/>
</dbReference>
<dbReference type="InterPro" id="IPR042099">
    <property type="entry name" value="ANL_N_sf"/>
</dbReference>
<evidence type="ECO:0000259" key="6">
    <source>
        <dbReference type="PROSITE" id="PS50075"/>
    </source>
</evidence>
<dbReference type="Gene3D" id="3.40.50.12780">
    <property type="entry name" value="N-terminal domain of ligase-like"/>
    <property type="match status" value="1"/>
</dbReference>
<dbReference type="SMART" id="SM00827">
    <property type="entry name" value="PKS_AT"/>
    <property type="match status" value="1"/>
</dbReference>
<dbReference type="InterPro" id="IPR006162">
    <property type="entry name" value="Ppantetheine_attach_site"/>
</dbReference>
<dbReference type="Gene3D" id="3.30.70.3290">
    <property type="match status" value="1"/>
</dbReference>
<dbReference type="InterPro" id="IPR018201">
    <property type="entry name" value="Ketoacyl_synth_AS"/>
</dbReference>
<dbReference type="PROSITE" id="PS00012">
    <property type="entry name" value="PHOSPHOPANTETHEINE"/>
    <property type="match status" value="2"/>
</dbReference>
<dbReference type="SMART" id="SM00824">
    <property type="entry name" value="PKS_TE"/>
    <property type="match status" value="1"/>
</dbReference>
<dbReference type="Gene3D" id="3.30.70.250">
    <property type="entry name" value="Malonyl-CoA ACP transacylase, ACP-binding"/>
    <property type="match status" value="1"/>
</dbReference>
<keyword evidence="2" id="KW-0597">Phosphoprotein</keyword>
<dbReference type="Gene3D" id="3.40.366.10">
    <property type="entry name" value="Malonyl-Coenzyme A Acyl Carrier Protein, domain 2"/>
    <property type="match status" value="1"/>
</dbReference>
<organism evidence="8 9">
    <name type="scientific">Burkholderia savannae</name>
    <dbReference type="NCBI Taxonomy" id="1637837"/>
    <lineage>
        <taxon>Bacteria</taxon>
        <taxon>Pseudomonadati</taxon>
        <taxon>Pseudomonadota</taxon>
        <taxon>Betaproteobacteria</taxon>
        <taxon>Burkholderiales</taxon>
        <taxon>Burkholderiaceae</taxon>
        <taxon>Burkholderia</taxon>
        <taxon>pseudomallei group</taxon>
    </lineage>
</organism>
<dbReference type="InterPro" id="IPR014030">
    <property type="entry name" value="Ketoacyl_synth_N"/>
</dbReference>
<dbReference type="SUPFAM" id="SSF56801">
    <property type="entry name" value="Acetyl-CoA synthetase-like"/>
    <property type="match status" value="1"/>
</dbReference>
<feature type="region of interest" description="Disordered" evidence="5">
    <location>
        <begin position="2227"/>
        <end position="2250"/>
    </location>
</feature>
<dbReference type="InterPro" id="IPR013968">
    <property type="entry name" value="PKS_KR"/>
</dbReference>
<keyword evidence="4" id="KW-0479">Metal-binding</keyword>
<proteinExistence type="predicted"/>
<dbReference type="InterPro" id="IPR016039">
    <property type="entry name" value="Thiolase-like"/>
</dbReference>
<feature type="compositionally biased region" description="Low complexity" evidence="5">
    <location>
        <begin position="2230"/>
        <end position="2250"/>
    </location>
</feature>
<dbReference type="InterPro" id="IPR016036">
    <property type="entry name" value="Malonyl_transacylase_ACP-bd"/>
</dbReference>
<dbReference type="PROSITE" id="PS00606">
    <property type="entry name" value="KS3_1"/>
    <property type="match status" value="1"/>
</dbReference>
<reference evidence="8 9" key="1">
    <citation type="submission" date="2015-11" db="EMBL/GenBank/DDBJ databases">
        <authorList>
            <person name="Sahl J."/>
            <person name="Wagner D."/>
            <person name="Keim P."/>
        </authorList>
    </citation>
    <scope>NUCLEOTIDE SEQUENCE [LARGE SCALE GENOMIC DNA]</scope>
    <source>
        <strain evidence="8 9">BDU18</strain>
    </source>
</reference>
<dbReference type="SMART" id="SM00825">
    <property type="entry name" value="PKS_KS"/>
    <property type="match status" value="1"/>
</dbReference>
<feature type="region of interest" description="Disordered" evidence="5">
    <location>
        <begin position="2704"/>
        <end position="2753"/>
    </location>
</feature>
<evidence type="ECO:0000256" key="3">
    <source>
        <dbReference type="ARBA" id="ARBA00022679"/>
    </source>
</evidence>
<dbReference type="PROSITE" id="PS52004">
    <property type="entry name" value="KS3_2"/>
    <property type="match status" value="1"/>
</dbReference>
<dbReference type="Pfam" id="PF08659">
    <property type="entry name" value="KR"/>
    <property type="match status" value="1"/>
</dbReference>
<dbReference type="PROSITE" id="PS00455">
    <property type="entry name" value="AMP_BINDING"/>
    <property type="match status" value="1"/>
</dbReference>
<feature type="region of interest" description="Disordered" evidence="5">
    <location>
        <begin position="1791"/>
        <end position="1810"/>
    </location>
</feature>
<dbReference type="InterPro" id="IPR036291">
    <property type="entry name" value="NAD(P)-bd_dom_sf"/>
</dbReference>
<dbReference type="PANTHER" id="PTHR43775">
    <property type="entry name" value="FATTY ACID SYNTHASE"/>
    <property type="match status" value="1"/>
</dbReference>
<evidence type="ECO:0000256" key="5">
    <source>
        <dbReference type="SAM" id="MobiDB-lite"/>
    </source>
</evidence>
<dbReference type="Pfam" id="PF00550">
    <property type="entry name" value="PP-binding"/>
    <property type="match status" value="1"/>
</dbReference>
<evidence type="ECO:0000259" key="7">
    <source>
        <dbReference type="PROSITE" id="PS52004"/>
    </source>
</evidence>
<name>A0ABR5T6Q5_9BURK</name>
<dbReference type="Proteomes" id="UP000070255">
    <property type="component" value="Unassembled WGS sequence"/>
</dbReference>
<evidence type="ECO:0000256" key="1">
    <source>
        <dbReference type="ARBA" id="ARBA00022450"/>
    </source>
</evidence>
<dbReference type="Gene3D" id="3.40.47.10">
    <property type="match status" value="1"/>
</dbReference>
<dbReference type="Gene3D" id="3.40.50.720">
    <property type="entry name" value="NAD(P)-binding Rossmann-like Domain"/>
    <property type="match status" value="1"/>
</dbReference>
<evidence type="ECO:0000256" key="2">
    <source>
        <dbReference type="ARBA" id="ARBA00022553"/>
    </source>
</evidence>
<dbReference type="InterPro" id="IPR036736">
    <property type="entry name" value="ACP-like_sf"/>
</dbReference>
<dbReference type="Gene3D" id="3.30.300.30">
    <property type="match status" value="1"/>
</dbReference>
<dbReference type="SMART" id="SM00822">
    <property type="entry name" value="PKS_KR"/>
    <property type="match status" value="1"/>
</dbReference>
<feature type="compositionally biased region" description="Low complexity" evidence="5">
    <location>
        <begin position="2704"/>
        <end position="2729"/>
    </location>
</feature>
<dbReference type="Pfam" id="PF00501">
    <property type="entry name" value="AMP-binding"/>
    <property type="match status" value="1"/>
</dbReference>
<keyword evidence="1" id="KW-0596">Phosphopantetheine</keyword>
<dbReference type="SMART" id="SM00823">
    <property type="entry name" value="PKS_PP"/>
    <property type="match status" value="1"/>
</dbReference>
<dbReference type="SUPFAM" id="SSF47336">
    <property type="entry name" value="ACP-like"/>
    <property type="match status" value="2"/>
</dbReference>
<dbReference type="Pfam" id="PF13193">
    <property type="entry name" value="AMP-binding_C"/>
    <property type="match status" value="1"/>
</dbReference>
<dbReference type="InterPro" id="IPR032821">
    <property type="entry name" value="PKS_assoc"/>
</dbReference>
<dbReference type="Gene3D" id="1.10.1240.100">
    <property type="match status" value="1"/>
</dbReference>
<dbReference type="InterPro" id="IPR000873">
    <property type="entry name" value="AMP-dep_synth/lig_dom"/>
</dbReference>
<dbReference type="InterPro" id="IPR001031">
    <property type="entry name" value="Thioesterase"/>
</dbReference>
<dbReference type="InterPro" id="IPR045851">
    <property type="entry name" value="AMP-bd_C_sf"/>
</dbReference>
<dbReference type="InterPro" id="IPR001227">
    <property type="entry name" value="Ac_transferase_dom_sf"/>
</dbReference>
<dbReference type="Gene3D" id="1.10.1200.10">
    <property type="entry name" value="ACP-like"/>
    <property type="match status" value="1"/>
</dbReference>
<dbReference type="InterPro" id="IPR016035">
    <property type="entry name" value="Acyl_Trfase/lysoPLipase"/>
</dbReference>
<dbReference type="SUPFAM" id="SSF55048">
    <property type="entry name" value="Probable ACP-binding domain of malonyl-CoA ACP transacylase"/>
    <property type="match status" value="1"/>
</dbReference>
<dbReference type="InterPro" id="IPR029058">
    <property type="entry name" value="AB_hydrolase_fold"/>
</dbReference>
<dbReference type="Pfam" id="PF16197">
    <property type="entry name" value="KAsynt_C_assoc"/>
    <property type="match status" value="1"/>
</dbReference>
<keyword evidence="3" id="KW-0808">Transferase</keyword>
<dbReference type="InterPro" id="IPR020845">
    <property type="entry name" value="AMP-binding_CS"/>
</dbReference>
<accession>A0ABR5T6Q5</accession>
<dbReference type="CDD" id="cd00833">
    <property type="entry name" value="PKS"/>
    <property type="match status" value="1"/>
</dbReference>
<dbReference type="InterPro" id="IPR014043">
    <property type="entry name" value="Acyl_transferase_dom"/>
</dbReference>
<dbReference type="InterPro" id="IPR020806">
    <property type="entry name" value="PKS_PP-bd"/>
</dbReference>
<dbReference type="InterPro" id="IPR025110">
    <property type="entry name" value="AMP-bd_C"/>
</dbReference>
<dbReference type="InterPro" id="IPR057326">
    <property type="entry name" value="KR_dom"/>
</dbReference>
<evidence type="ECO:0000313" key="9">
    <source>
        <dbReference type="Proteomes" id="UP000070255"/>
    </source>
</evidence>
<feature type="domain" description="Carrier" evidence="6">
    <location>
        <begin position="812"/>
        <end position="887"/>
    </location>
</feature>
<dbReference type="InterPro" id="IPR009081">
    <property type="entry name" value="PP-bd_ACP"/>
</dbReference>
<dbReference type="PROSITE" id="PS50075">
    <property type="entry name" value="CARRIER"/>
    <property type="match status" value="1"/>
</dbReference>
<protein>
    <submittedName>
        <fullName evidence="8">Polyketide synthase</fullName>
    </submittedName>
</protein>
<dbReference type="InterPro" id="IPR020841">
    <property type="entry name" value="PKS_Beta-ketoAc_synthase_dom"/>
</dbReference>
<dbReference type="InterPro" id="IPR020802">
    <property type="entry name" value="TesA-like"/>
</dbReference>
<evidence type="ECO:0000313" key="8">
    <source>
        <dbReference type="EMBL" id="KWZ38901.1"/>
    </source>
</evidence>
<dbReference type="Gene3D" id="3.40.50.1820">
    <property type="entry name" value="alpha/beta hydrolase"/>
    <property type="match status" value="2"/>
</dbReference>
<dbReference type="SUPFAM" id="SSF53901">
    <property type="entry name" value="Thiolase-like"/>
    <property type="match status" value="1"/>
</dbReference>
<dbReference type="Pfam" id="PF00698">
    <property type="entry name" value="Acyl_transf_1"/>
    <property type="match status" value="1"/>
</dbReference>
<dbReference type="InterPro" id="IPR014031">
    <property type="entry name" value="Ketoacyl_synth_C"/>
</dbReference>
<dbReference type="SUPFAM" id="SSF51735">
    <property type="entry name" value="NAD(P)-binding Rossmann-fold domains"/>
    <property type="match status" value="2"/>
</dbReference>
<dbReference type="SUPFAM" id="SSF52151">
    <property type="entry name" value="FabD/lysophospholipase-like"/>
    <property type="match status" value="1"/>
</dbReference>
<comment type="caution">
    <text evidence="8">The sequence shown here is derived from an EMBL/GenBank/DDBJ whole genome shotgun (WGS) entry which is preliminary data.</text>
</comment>
<feature type="domain" description="Ketosynthase family 3 (KS3)" evidence="7">
    <location>
        <begin position="912"/>
        <end position="1354"/>
    </location>
</feature>
<keyword evidence="9" id="KW-1185">Reference proteome</keyword>
<dbReference type="Pfam" id="PF00975">
    <property type="entry name" value="Thioesterase"/>
    <property type="match status" value="2"/>
</dbReference>